<evidence type="ECO:0000313" key="5">
    <source>
        <dbReference type="WBParaSite" id="NBR_0001311701-mRNA-1"/>
    </source>
</evidence>
<accession>A0A0N4Y9U6</accession>
<reference evidence="5" key="1">
    <citation type="submission" date="2017-02" db="UniProtKB">
        <authorList>
            <consortium name="WormBaseParasite"/>
        </authorList>
    </citation>
    <scope>IDENTIFICATION</scope>
</reference>
<proteinExistence type="predicted"/>
<evidence type="ECO:0000256" key="2">
    <source>
        <dbReference type="ARBA" id="ARBA00022737"/>
    </source>
</evidence>
<dbReference type="EMBL" id="UYSL01020949">
    <property type="protein sequence ID" value="VDL76707.1"/>
    <property type="molecule type" value="Genomic_DNA"/>
</dbReference>
<dbReference type="WBParaSite" id="NBR_0001311701-mRNA-1">
    <property type="protein sequence ID" value="NBR_0001311701-mRNA-1"/>
    <property type="gene ID" value="NBR_0001311701"/>
</dbReference>
<keyword evidence="2" id="KW-0677">Repeat</keyword>
<dbReference type="OMA" id="WKIPFPQ"/>
<keyword evidence="1" id="KW-0813">Transport</keyword>
<reference evidence="3 4" key="2">
    <citation type="submission" date="2018-11" db="EMBL/GenBank/DDBJ databases">
        <authorList>
            <consortium name="Pathogen Informatics"/>
        </authorList>
    </citation>
    <scope>NUCLEOTIDE SEQUENCE [LARGE SCALE GENOMIC DNA]</scope>
</reference>
<dbReference type="InterPro" id="IPR026082">
    <property type="entry name" value="ABCA"/>
</dbReference>
<dbReference type="SUPFAM" id="SSF52540">
    <property type="entry name" value="P-loop containing nucleoside triphosphate hydrolases"/>
    <property type="match status" value="1"/>
</dbReference>
<dbReference type="PANTHER" id="PTHR19229:SF36">
    <property type="entry name" value="ATP-BINDING CASSETTE SUB-FAMILY A MEMBER 2"/>
    <property type="match status" value="1"/>
</dbReference>
<sequence length="152" mass="16606">MFTWNAIRAAQRAGKAVLLATNSGEDCEVMCDRIGLVSNGKLLAVDTVAQLKKRFGNFLVIQLYVVPPFDKNKINEDIRSVFPKALPSKTSCPQMLTWKIPLPESGRISQHLAAFSERLNSPAFQEACITLATLDDAAENASLEALSGPKED</sequence>
<name>A0A0N4Y9U6_NIPBR</name>
<gene>
    <name evidence="3" type="ORF">NBR_LOCUS13118</name>
</gene>
<protein>
    <submittedName>
        <fullName evidence="5">ABC transporter ATP-binding protein</fullName>
    </submittedName>
</protein>
<dbReference type="STRING" id="27835.A0A0N4Y9U6"/>
<dbReference type="Proteomes" id="UP000271162">
    <property type="component" value="Unassembled WGS sequence"/>
</dbReference>
<dbReference type="Gene3D" id="3.40.50.300">
    <property type="entry name" value="P-loop containing nucleotide triphosphate hydrolases"/>
    <property type="match status" value="1"/>
</dbReference>
<evidence type="ECO:0000313" key="4">
    <source>
        <dbReference type="Proteomes" id="UP000271162"/>
    </source>
</evidence>
<evidence type="ECO:0000313" key="3">
    <source>
        <dbReference type="EMBL" id="VDL76707.1"/>
    </source>
</evidence>
<evidence type="ECO:0000256" key="1">
    <source>
        <dbReference type="ARBA" id="ARBA00022448"/>
    </source>
</evidence>
<dbReference type="GO" id="GO:0005319">
    <property type="term" value="F:lipid transporter activity"/>
    <property type="evidence" value="ECO:0007669"/>
    <property type="project" value="TreeGrafter"/>
</dbReference>
<dbReference type="GO" id="GO:0016020">
    <property type="term" value="C:membrane"/>
    <property type="evidence" value="ECO:0007669"/>
    <property type="project" value="InterPro"/>
</dbReference>
<dbReference type="PANTHER" id="PTHR19229">
    <property type="entry name" value="ATP-BINDING CASSETTE TRANSPORTER SUBFAMILY A ABCA"/>
    <property type="match status" value="1"/>
</dbReference>
<dbReference type="InterPro" id="IPR027417">
    <property type="entry name" value="P-loop_NTPase"/>
</dbReference>
<keyword evidence="4" id="KW-1185">Reference proteome</keyword>
<dbReference type="GO" id="GO:0140359">
    <property type="term" value="F:ABC-type transporter activity"/>
    <property type="evidence" value="ECO:0007669"/>
    <property type="project" value="InterPro"/>
</dbReference>
<dbReference type="AlphaFoldDB" id="A0A0N4Y9U6"/>
<organism evidence="5">
    <name type="scientific">Nippostrongylus brasiliensis</name>
    <name type="common">Rat hookworm</name>
    <dbReference type="NCBI Taxonomy" id="27835"/>
    <lineage>
        <taxon>Eukaryota</taxon>
        <taxon>Metazoa</taxon>
        <taxon>Ecdysozoa</taxon>
        <taxon>Nematoda</taxon>
        <taxon>Chromadorea</taxon>
        <taxon>Rhabditida</taxon>
        <taxon>Rhabditina</taxon>
        <taxon>Rhabditomorpha</taxon>
        <taxon>Strongyloidea</taxon>
        <taxon>Heligmosomidae</taxon>
        <taxon>Nippostrongylus</taxon>
    </lineage>
</organism>